<dbReference type="SUPFAM" id="SSF88697">
    <property type="entry name" value="PUA domain-like"/>
    <property type="match status" value="1"/>
</dbReference>
<dbReference type="InterPro" id="IPR004815">
    <property type="entry name" value="Lon_bac/euk-typ"/>
</dbReference>
<feature type="domain" description="Lon proteolytic" evidence="20">
    <location>
        <begin position="601"/>
        <end position="782"/>
    </location>
</feature>
<evidence type="ECO:0000256" key="11">
    <source>
        <dbReference type="ARBA" id="ARBA00066743"/>
    </source>
</evidence>
<evidence type="ECO:0000256" key="3">
    <source>
        <dbReference type="ARBA" id="ARBA00022670"/>
    </source>
</evidence>
<dbReference type="GO" id="GO:0005737">
    <property type="term" value="C:cytoplasm"/>
    <property type="evidence" value="ECO:0007669"/>
    <property type="project" value="UniProtKB-SubCell"/>
</dbReference>
<evidence type="ECO:0000256" key="12">
    <source>
        <dbReference type="ARBA" id="ARBA00071934"/>
    </source>
</evidence>
<dbReference type="Gene3D" id="3.40.50.300">
    <property type="entry name" value="P-loop containing nucleotide triphosphate hydrolases"/>
    <property type="match status" value="1"/>
</dbReference>
<protein>
    <recommendedName>
        <fullName evidence="12 14">Lon protease</fullName>
        <ecNumber evidence="11 14">3.4.21.53</ecNumber>
    </recommendedName>
    <alternativeName>
        <fullName evidence="13 14">ATP-dependent protease La</fullName>
    </alternativeName>
</protein>
<dbReference type="Gene3D" id="1.20.5.5270">
    <property type="match status" value="1"/>
</dbReference>
<dbReference type="InterPro" id="IPR014721">
    <property type="entry name" value="Ribsml_uS5_D2-typ_fold_subgr"/>
</dbReference>
<dbReference type="Gene3D" id="1.20.58.1480">
    <property type="match status" value="1"/>
</dbReference>
<reference evidence="22 23" key="1">
    <citation type="submission" date="2016-11" db="EMBL/GenBank/DDBJ databases">
        <authorList>
            <person name="Jaros S."/>
            <person name="Januszkiewicz K."/>
            <person name="Wedrychowicz H."/>
        </authorList>
    </citation>
    <scope>NUCLEOTIDE SEQUENCE [LARGE SCALE GENOMIC DNA]</scope>
    <source>
        <strain evidence="22 23">DSM 21120</strain>
    </source>
</reference>
<evidence type="ECO:0000256" key="13">
    <source>
        <dbReference type="ARBA" id="ARBA00082722"/>
    </source>
</evidence>
<keyword evidence="2 14" id="KW-0963">Cytoplasm</keyword>
<evidence type="ECO:0000256" key="2">
    <source>
        <dbReference type="ARBA" id="ARBA00022490"/>
    </source>
</evidence>
<name>A0A1M5TJR4_9FIRM</name>
<dbReference type="PIRSF" id="PIRSF001174">
    <property type="entry name" value="Lon_proteas"/>
    <property type="match status" value="1"/>
</dbReference>
<accession>A0A1M5TJR4</accession>
<keyword evidence="4 14" id="KW-0547">Nucleotide-binding</keyword>
<dbReference type="PROSITE" id="PS01046">
    <property type="entry name" value="LON_SER"/>
    <property type="match status" value="1"/>
</dbReference>
<dbReference type="STRING" id="1120995.SAMN02745245_01497"/>
<dbReference type="PRINTS" id="PR00830">
    <property type="entry name" value="ENDOLAPTASE"/>
</dbReference>
<dbReference type="Gene3D" id="2.30.130.40">
    <property type="entry name" value="LON domain-like"/>
    <property type="match status" value="1"/>
</dbReference>
<dbReference type="SMART" id="SM00464">
    <property type="entry name" value="LON"/>
    <property type="match status" value="1"/>
</dbReference>
<dbReference type="Gene3D" id="1.10.8.60">
    <property type="match status" value="1"/>
</dbReference>
<evidence type="ECO:0000256" key="15">
    <source>
        <dbReference type="PIRNR" id="PIRNR001174"/>
    </source>
</evidence>
<dbReference type="NCBIfam" id="TIGR00763">
    <property type="entry name" value="lon"/>
    <property type="match status" value="1"/>
</dbReference>
<comment type="subcellular location">
    <subcellularLocation>
        <location evidence="1 14 15">Cytoplasm</location>
    </subcellularLocation>
</comment>
<comment type="function">
    <text evidence="10 14">ATP-dependent serine protease that mediates the selective degradation of mutant and abnormal proteins as well as certain short-lived regulatory proteins. Required for cellular homeostasis and for survival from DNA damage and developmental changes induced by stress. Degrades polypeptides processively to yield small peptide fragments that are 5 to 10 amino acids long. Binds to DNA in a double-stranded, site-specific manner.</text>
</comment>
<evidence type="ECO:0000256" key="10">
    <source>
        <dbReference type="ARBA" id="ARBA00053875"/>
    </source>
</evidence>
<dbReference type="InterPro" id="IPR003111">
    <property type="entry name" value="Lon_prtase_N"/>
</dbReference>
<organism evidence="22 23">
    <name type="scientific">Anaerosphaera aminiphila DSM 21120</name>
    <dbReference type="NCBI Taxonomy" id="1120995"/>
    <lineage>
        <taxon>Bacteria</taxon>
        <taxon>Bacillati</taxon>
        <taxon>Bacillota</taxon>
        <taxon>Tissierellia</taxon>
        <taxon>Tissierellales</taxon>
        <taxon>Peptoniphilaceae</taxon>
        <taxon>Anaerosphaera</taxon>
    </lineage>
</organism>
<dbReference type="Pfam" id="PF05362">
    <property type="entry name" value="Lon_C"/>
    <property type="match status" value="1"/>
</dbReference>
<dbReference type="GO" id="GO:0005524">
    <property type="term" value="F:ATP binding"/>
    <property type="evidence" value="ECO:0007669"/>
    <property type="project" value="UniProtKB-UniRule"/>
</dbReference>
<evidence type="ECO:0000256" key="14">
    <source>
        <dbReference type="HAMAP-Rule" id="MF_01973"/>
    </source>
</evidence>
<keyword evidence="3 14" id="KW-0645">Protease</keyword>
<dbReference type="PROSITE" id="PS51786">
    <property type="entry name" value="LON_PROTEOLYTIC"/>
    <property type="match status" value="1"/>
</dbReference>
<proteinExistence type="evidence at transcript level"/>
<evidence type="ECO:0000256" key="16">
    <source>
        <dbReference type="PIRSR" id="PIRSR001174-1"/>
    </source>
</evidence>
<evidence type="ECO:0000256" key="8">
    <source>
        <dbReference type="ARBA" id="ARBA00023016"/>
    </source>
</evidence>
<dbReference type="PROSITE" id="PS51787">
    <property type="entry name" value="LON_N"/>
    <property type="match status" value="1"/>
</dbReference>
<comment type="induction">
    <text evidence="14">By heat shock.</text>
</comment>
<evidence type="ECO:0000256" key="5">
    <source>
        <dbReference type="ARBA" id="ARBA00022801"/>
    </source>
</evidence>
<dbReference type="GO" id="GO:0006515">
    <property type="term" value="P:protein quality control for misfolded or incompletely synthesized proteins"/>
    <property type="evidence" value="ECO:0007669"/>
    <property type="project" value="UniProtKB-UniRule"/>
</dbReference>
<dbReference type="InterPro" id="IPR003593">
    <property type="entry name" value="AAA+_ATPase"/>
</dbReference>
<gene>
    <name evidence="14" type="primary">lon</name>
    <name evidence="22" type="ORF">SAMN02745245_01497</name>
</gene>
<dbReference type="Pfam" id="PF00004">
    <property type="entry name" value="AAA"/>
    <property type="match status" value="1"/>
</dbReference>
<dbReference type="InterPro" id="IPR046336">
    <property type="entry name" value="Lon_prtase_N_sf"/>
</dbReference>
<dbReference type="GO" id="GO:0004252">
    <property type="term" value="F:serine-type endopeptidase activity"/>
    <property type="evidence" value="ECO:0007669"/>
    <property type="project" value="UniProtKB-UniRule"/>
</dbReference>
<evidence type="ECO:0000313" key="22">
    <source>
        <dbReference type="EMBL" id="SHH50928.1"/>
    </source>
</evidence>
<comment type="similarity">
    <text evidence="14 15 18 19">Belongs to the peptidase S16 family.</text>
</comment>
<evidence type="ECO:0000256" key="1">
    <source>
        <dbReference type="ARBA" id="ARBA00004496"/>
    </source>
</evidence>
<evidence type="ECO:0000313" key="23">
    <source>
        <dbReference type="Proteomes" id="UP000184032"/>
    </source>
</evidence>
<dbReference type="AlphaFoldDB" id="A0A1M5TJR4"/>
<evidence type="ECO:0000256" key="6">
    <source>
        <dbReference type="ARBA" id="ARBA00022825"/>
    </source>
</evidence>
<evidence type="ECO:0000256" key="17">
    <source>
        <dbReference type="PIRSR" id="PIRSR001174-2"/>
    </source>
</evidence>
<dbReference type="Pfam" id="PF02190">
    <property type="entry name" value="LON_substr_bdg"/>
    <property type="match status" value="1"/>
</dbReference>
<dbReference type="InterPro" id="IPR003959">
    <property type="entry name" value="ATPase_AAA_core"/>
</dbReference>
<evidence type="ECO:0000259" key="21">
    <source>
        <dbReference type="PROSITE" id="PS51787"/>
    </source>
</evidence>
<dbReference type="HAMAP" id="MF_01973">
    <property type="entry name" value="lon_bact"/>
    <property type="match status" value="1"/>
</dbReference>
<dbReference type="InterPro" id="IPR015947">
    <property type="entry name" value="PUA-like_sf"/>
</dbReference>
<dbReference type="Gene3D" id="3.30.230.10">
    <property type="match status" value="1"/>
</dbReference>
<comment type="subunit">
    <text evidence="14 15">Homohexamer. Organized in a ring with a central cavity.</text>
</comment>
<dbReference type="Proteomes" id="UP000184032">
    <property type="component" value="Unassembled WGS sequence"/>
</dbReference>
<dbReference type="GO" id="GO:0016887">
    <property type="term" value="F:ATP hydrolysis activity"/>
    <property type="evidence" value="ECO:0007669"/>
    <property type="project" value="UniProtKB-UniRule"/>
</dbReference>
<evidence type="ECO:0000256" key="19">
    <source>
        <dbReference type="RuleBase" id="RU000591"/>
    </source>
</evidence>
<dbReference type="SMART" id="SM00382">
    <property type="entry name" value="AAA"/>
    <property type="match status" value="1"/>
</dbReference>
<evidence type="ECO:0000256" key="18">
    <source>
        <dbReference type="PROSITE-ProRule" id="PRU01122"/>
    </source>
</evidence>
<feature type="domain" description="Lon N-terminal" evidence="21">
    <location>
        <begin position="19"/>
        <end position="214"/>
    </location>
</feature>
<dbReference type="GO" id="GO:0034605">
    <property type="term" value="P:cellular response to heat"/>
    <property type="evidence" value="ECO:0007669"/>
    <property type="project" value="UniProtKB-UniRule"/>
</dbReference>
<evidence type="ECO:0000256" key="4">
    <source>
        <dbReference type="ARBA" id="ARBA00022741"/>
    </source>
</evidence>
<keyword evidence="6 14" id="KW-0720">Serine protease</keyword>
<evidence type="ECO:0000256" key="7">
    <source>
        <dbReference type="ARBA" id="ARBA00022840"/>
    </source>
</evidence>
<sequence length="784" mass="87777">MSLILNEKLVTNMDKKMKLPVIPLRDLIIFPRMVTHFDCGREKSIAAVEAAEMKESLIFVTAQKDSNIAEPTGEDLYEYGVVGKIKQILKLPGGIVRVLVEGLNRGKIEELSIGDEYIEAIIENFEEEEDDEENKENTAAIRLVEEDLEKYSELDQRLIPGLLQSVVDKTSASTLVDTSAAYINLKIEESQQLLEELNPYNRLLLFHGILQREIEMLSIEKNIDQRVKSNMNQIQREYYLKEQLKVIHEELGDESEESELLSYEKKIEEKKLPEAVKEKAVKELSKLSKTNLASPEYTVISNYLDWILDLPWLESSSDEVDLNKARKILDADHYGLKNVKERILEFIAVRKLSTDVKGSILCLVGPPGVGKTSIASSIAHALGKECVRMSLGGVTDEAEIRGHRRTYVGALPGRIITLLKKAGENNPVFLFDEIDKVGNSYRGDPASGLLEVLDPEQNRTFTDHYLELPFDLSNIFFVTTANSVQTIPRPLLDRMEIISLGGYTPEEKFNIGKKYLLPKQIKESGLKKSQFSISDSALRDIVNYYTRESGVRSLEKEISKCARKAALEIVEDGKEKISVTSRNLNKFLGEKKYLFDEVEKEDQVGVVNGLAWTEVGGETLAIETTIMPGTGKLTLTGQLGDVMKESAMAAVSYLASNSEYYNIDADFRKEKDIHIHVPEGAVPKDGPSAGITIATSVLSALTNRPVKKDVAMTGEITLRGRVLPIGGLKEKLLAAQRMGIKTIIIPHENARDLTEIEEEVLKSVKIIPVKEMKEVEKIALKEKK</sequence>
<keyword evidence="23" id="KW-1185">Reference proteome</keyword>
<dbReference type="InterPro" id="IPR027543">
    <property type="entry name" value="Lon_bac"/>
</dbReference>
<dbReference type="EMBL" id="FQXI01000011">
    <property type="protein sequence ID" value="SHH50928.1"/>
    <property type="molecule type" value="Genomic_DNA"/>
</dbReference>
<dbReference type="InterPro" id="IPR027065">
    <property type="entry name" value="Lon_Prtase"/>
</dbReference>
<dbReference type="InterPro" id="IPR054594">
    <property type="entry name" value="Lon_lid"/>
</dbReference>
<dbReference type="SUPFAM" id="SSF54211">
    <property type="entry name" value="Ribosomal protein S5 domain 2-like"/>
    <property type="match status" value="1"/>
</dbReference>
<dbReference type="PANTHER" id="PTHR10046">
    <property type="entry name" value="ATP DEPENDENT LON PROTEASE FAMILY MEMBER"/>
    <property type="match status" value="1"/>
</dbReference>
<keyword evidence="5 14" id="KW-0378">Hydrolase</keyword>
<dbReference type="SUPFAM" id="SSF52540">
    <property type="entry name" value="P-loop containing nucleoside triphosphate hydrolases"/>
    <property type="match status" value="1"/>
</dbReference>
<dbReference type="InterPro" id="IPR008268">
    <property type="entry name" value="Peptidase_S16_AS"/>
</dbReference>
<dbReference type="InterPro" id="IPR020568">
    <property type="entry name" value="Ribosomal_Su5_D2-typ_SF"/>
</dbReference>
<feature type="binding site" evidence="14 17">
    <location>
        <begin position="365"/>
        <end position="372"/>
    </location>
    <ligand>
        <name>ATP</name>
        <dbReference type="ChEBI" id="CHEBI:30616"/>
    </ligand>
</feature>
<comment type="catalytic activity">
    <reaction evidence="9 14 15 18">
        <text>Hydrolysis of proteins in presence of ATP.</text>
        <dbReference type="EC" id="3.4.21.53"/>
    </reaction>
</comment>
<dbReference type="InterPro" id="IPR008269">
    <property type="entry name" value="Lon_proteolytic"/>
</dbReference>
<evidence type="ECO:0000259" key="20">
    <source>
        <dbReference type="PROSITE" id="PS51786"/>
    </source>
</evidence>
<dbReference type="InterPro" id="IPR027417">
    <property type="entry name" value="P-loop_NTPase"/>
</dbReference>
<keyword evidence="7 14" id="KW-0067">ATP-binding</keyword>
<evidence type="ECO:0000256" key="9">
    <source>
        <dbReference type="ARBA" id="ARBA00050665"/>
    </source>
</evidence>
<dbReference type="FunFam" id="1.20.5.5270:FF:000002">
    <property type="entry name" value="Lon protease homolog"/>
    <property type="match status" value="1"/>
</dbReference>
<keyword evidence="8 14" id="KW-0346">Stress response</keyword>
<dbReference type="GO" id="GO:0004176">
    <property type="term" value="F:ATP-dependent peptidase activity"/>
    <property type="evidence" value="ECO:0007669"/>
    <property type="project" value="UniProtKB-UniRule"/>
</dbReference>
<dbReference type="CDD" id="cd19500">
    <property type="entry name" value="RecA-like_Lon"/>
    <property type="match status" value="1"/>
</dbReference>
<feature type="active site" evidence="14 16">
    <location>
        <position position="731"/>
    </location>
</feature>
<dbReference type="FunFam" id="3.40.50.300:FF:000021">
    <property type="entry name" value="Lon protease homolog"/>
    <property type="match status" value="1"/>
</dbReference>
<dbReference type="Pfam" id="PF22667">
    <property type="entry name" value="Lon_lid"/>
    <property type="match status" value="1"/>
</dbReference>
<dbReference type="EC" id="3.4.21.53" evidence="11 14"/>
<feature type="active site" evidence="14 16">
    <location>
        <position position="688"/>
    </location>
</feature>
<dbReference type="GO" id="GO:0043565">
    <property type="term" value="F:sequence-specific DNA binding"/>
    <property type="evidence" value="ECO:0007669"/>
    <property type="project" value="UniProtKB-UniRule"/>
</dbReference>